<organism evidence="11 12">
    <name type="scientific">Falsihalocynthiibacter arcticus</name>
    <dbReference type="NCBI Taxonomy" id="1579316"/>
    <lineage>
        <taxon>Bacteria</taxon>
        <taxon>Pseudomonadati</taxon>
        <taxon>Pseudomonadota</taxon>
        <taxon>Alphaproteobacteria</taxon>
        <taxon>Rhodobacterales</taxon>
        <taxon>Roseobacteraceae</taxon>
        <taxon>Falsihalocynthiibacter</taxon>
    </lineage>
</organism>
<dbReference type="PIRSF" id="PIRSF001369">
    <property type="entry name" value="Citrate_synth"/>
    <property type="match status" value="1"/>
</dbReference>
<dbReference type="InterPro" id="IPR036969">
    <property type="entry name" value="Citrate_synthase_sf"/>
</dbReference>
<dbReference type="AlphaFoldDB" id="A0A126V2E3"/>
<dbReference type="CDD" id="cd06114">
    <property type="entry name" value="EcCS_like"/>
    <property type="match status" value="1"/>
</dbReference>
<dbReference type="PANTHER" id="PTHR42871">
    <property type="entry name" value="CITRATE SYNTHASE"/>
    <property type="match status" value="1"/>
</dbReference>
<dbReference type="Pfam" id="PF00285">
    <property type="entry name" value="Citrate_synt"/>
    <property type="match status" value="1"/>
</dbReference>
<gene>
    <name evidence="11" type="primary">gltA</name>
    <name evidence="11" type="ORF">RC74_15330</name>
</gene>
<dbReference type="InterPro" id="IPR019810">
    <property type="entry name" value="Citrate_synthase_AS"/>
</dbReference>
<dbReference type="InterPro" id="IPR016142">
    <property type="entry name" value="Citrate_synth-like_lrg_a-sub"/>
</dbReference>
<dbReference type="EMBL" id="CP014327">
    <property type="protein sequence ID" value="AML52463.1"/>
    <property type="molecule type" value="Genomic_DNA"/>
</dbReference>
<sequence>MVESTKSATLTIDGKSYDLPIYSPTAGPDVIDIRKLYAQSGMFTFDPGFTSTASCESDITFIDGAKGELLHRGYPIDQLAEKSHYLEVCYLLLYGELPTAPEMEDFESRVTNHTMVHEQMHNFFRGFRRDAHPMATLVGVVGAMSAFYHDSTDINDLMQREIASVRMIAKLPTIAAMAYKYSIGQPFVYPRNDLDYASNFLHMCFAVPAESYEVNPILARAMDRIFTLHADHEQNASTSTVRLAGSSGANPFACVAAGIACLWGPAHGGANQACLEMLQEIGTVDRIPEFIARAKDKNDPFRLMGFGHRVYKNFDPRATVMKKSADEVLELLGVENNPTLQVAKELERQALNDPYFTEKKLFPNVDFYSGIILEAMGFPTSMFTPIFALSRTVGWISQWKEMIGDSQLKIGRPRQLYTGATRRDYTDVETR</sequence>
<evidence type="ECO:0000256" key="9">
    <source>
        <dbReference type="RuleBase" id="RU003370"/>
    </source>
</evidence>
<proteinExistence type="inferred from homology"/>
<reference evidence="11 12" key="1">
    <citation type="submission" date="2016-02" db="EMBL/GenBank/DDBJ databases">
        <title>Complete genome sequence of Halocynthiibacter arcticus PAMC 20958t from arctic marine sediment.</title>
        <authorList>
            <person name="Lee Y.M."/>
            <person name="Baek K."/>
            <person name="Lee H.K."/>
            <person name="Shin S.C."/>
        </authorList>
    </citation>
    <scope>NUCLEOTIDE SEQUENCE [LARGE SCALE GENOMIC DNA]</scope>
    <source>
        <strain evidence="11">PAMC 20958</strain>
    </source>
</reference>
<evidence type="ECO:0000256" key="6">
    <source>
        <dbReference type="NCBIfam" id="TIGR01798"/>
    </source>
</evidence>
<evidence type="ECO:0000256" key="7">
    <source>
        <dbReference type="PIRNR" id="PIRNR001369"/>
    </source>
</evidence>
<dbReference type="PROSITE" id="PS00480">
    <property type="entry name" value="CITRATE_SYNTHASE"/>
    <property type="match status" value="1"/>
</dbReference>
<keyword evidence="3 9" id="KW-0816">Tricarboxylic acid cycle</keyword>
<feature type="active site" evidence="8">
    <location>
        <position position="366"/>
    </location>
</feature>
<dbReference type="RefSeq" id="WP_039002128.1">
    <property type="nucleotide sequence ID" value="NZ_CP014327.1"/>
</dbReference>
<dbReference type="KEGG" id="hat:RC74_15330"/>
<evidence type="ECO:0000256" key="4">
    <source>
        <dbReference type="ARBA" id="ARBA00022679"/>
    </source>
</evidence>
<dbReference type="STRING" id="1579316.RC74_15330"/>
<dbReference type="InterPro" id="IPR024176">
    <property type="entry name" value="Citrate_synthase_bac-typ"/>
</dbReference>
<dbReference type="FunFam" id="1.10.230.10:FF:000002">
    <property type="entry name" value="Citrate synthase"/>
    <property type="match status" value="1"/>
</dbReference>
<dbReference type="Proteomes" id="UP000070371">
    <property type="component" value="Chromosome"/>
</dbReference>
<dbReference type="InterPro" id="IPR010953">
    <property type="entry name" value="Citrate_synthase_typ-I"/>
</dbReference>
<evidence type="ECO:0000313" key="12">
    <source>
        <dbReference type="Proteomes" id="UP000070371"/>
    </source>
</evidence>
<accession>A0A126V2E3</accession>
<comment type="pathway">
    <text evidence="1 9">Carbohydrate metabolism; tricarboxylic acid cycle; isocitrate from oxaloacetate: step 1/2.</text>
</comment>
<keyword evidence="4 7" id="KW-0808">Transferase</keyword>
<dbReference type="OrthoDB" id="9800864at2"/>
<evidence type="ECO:0000256" key="8">
    <source>
        <dbReference type="PIRSR" id="PIRSR001369-1"/>
    </source>
</evidence>
<evidence type="ECO:0000256" key="2">
    <source>
        <dbReference type="ARBA" id="ARBA00010566"/>
    </source>
</evidence>
<dbReference type="SUPFAM" id="SSF48256">
    <property type="entry name" value="Citrate synthase"/>
    <property type="match status" value="1"/>
</dbReference>
<feature type="active site" evidence="8">
    <location>
        <position position="308"/>
    </location>
</feature>
<dbReference type="NCBIfam" id="TIGR01798">
    <property type="entry name" value="cit_synth_I"/>
    <property type="match status" value="1"/>
</dbReference>
<dbReference type="Gene3D" id="1.10.580.10">
    <property type="entry name" value="Citrate Synthase, domain 1"/>
    <property type="match status" value="1"/>
</dbReference>
<dbReference type="PANTHER" id="PTHR42871:SF1">
    <property type="entry name" value="CITRATE SYNTHASE"/>
    <property type="match status" value="1"/>
</dbReference>
<comment type="similarity">
    <text evidence="2 7 10">Belongs to the citrate synthase family.</text>
</comment>
<evidence type="ECO:0000313" key="11">
    <source>
        <dbReference type="EMBL" id="AML52463.1"/>
    </source>
</evidence>
<evidence type="ECO:0000256" key="1">
    <source>
        <dbReference type="ARBA" id="ARBA00004751"/>
    </source>
</evidence>
<dbReference type="Gene3D" id="1.10.230.10">
    <property type="entry name" value="Cytochrome P450-Terp, domain 2"/>
    <property type="match status" value="1"/>
</dbReference>
<dbReference type="PRINTS" id="PR00143">
    <property type="entry name" value="CITRTSNTHASE"/>
</dbReference>
<evidence type="ECO:0000256" key="10">
    <source>
        <dbReference type="RuleBase" id="RU003406"/>
    </source>
</evidence>
<dbReference type="InterPro" id="IPR002020">
    <property type="entry name" value="Citrate_synthase"/>
</dbReference>
<dbReference type="Gene3D" id="2.20.28.60">
    <property type="match status" value="1"/>
</dbReference>
<dbReference type="NCBIfam" id="NF004126">
    <property type="entry name" value="PRK05614.1"/>
    <property type="match status" value="1"/>
</dbReference>
<protein>
    <recommendedName>
        <fullName evidence="6 7">Citrate synthase</fullName>
    </recommendedName>
</protein>
<keyword evidence="12" id="KW-1185">Reference proteome</keyword>
<dbReference type="GO" id="GO:0006099">
    <property type="term" value="P:tricarboxylic acid cycle"/>
    <property type="evidence" value="ECO:0007669"/>
    <property type="project" value="UniProtKB-UniRule"/>
</dbReference>
<name>A0A126V2E3_9RHOB</name>
<comment type="catalytic activity">
    <reaction evidence="5 9">
        <text>oxaloacetate + acetyl-CoA + H2O = citrate + CoA + H(+)</text>
        <dbReference type="Rhea" id="RHEA:16845"/>
        <dbReference type="ChEBI" id="CHEBI:15377"/>
        <dbReference type="ChEBI" id="CHEBI:15378"/>
        <dbReference type="ChEBI" id="CHEBI:16452"/>
        <dbReference type="ChEBI" id="CHEBI:16947"/>
        <dbReference type="ChEBI" id="CHEBI:57287"/>
        <dbReference type="ChEBI" id="CHEBI:57288"/>
        <dbReference type="EC" id="2.3.3.16"/>
    </reaction>
</comment>
<evidence type="ECO:0000256" key="3">
    <source>
        <dbReference type="ARBA" id="ARBA00022532"/>
    </source>
</evidence>
<dbReference type="GO" id="GO:0036440">
    <property type="term" value="F:citrate synthase activity"/>
    <property type="evidence" value="ECO:0007669"/>
    <property type="project" value="UniProtKB-EC"/>
</dbReference>
<dbReference type="UniPathway" id="UPA00223">
    <property type="reaction ID" value="UER00717"/>
</dbReference>
<dbReference type="GO" id="GO:0005737">
    <property type="term" value="C:cytoplasm"/>
    <property type="evidence" value="ECO:0007669"/>
    <property type="project" value="InterPro"/>
</dbReference>
<dbReference type="InterPro" id="IPR016143">
    <property type="entry name" value="Citrate_synth-like_sm_a-sub"/>
</dbReference>
<evidence type="ECO:0000256" key="5">
    <source>
        <dbReference type="ARBA" id="ARBA00049288"/>
    </source>
</evidence>